<keyword evidence="1" id="KW-0472">Membrane</keyword>
<reference evidence="2 3" key="1">
    <citation type="submission" date="2015-08" db="EMBL/GenBank/DDBJ databases">
        <title>Next Generation Sequencing and Analysis of the Genome of Puccinia sorghi L Schw, the Causal Agent of Maize Common Rust.</title>
        <authorList>
            <person name="Rochi L."/>
            <person name="Burguener G."/>
            <person name="Darino M."/>
            <person name="Turjanski A."/>
            <person name="Kreff E."/>
            <person name="Dieguez M.J."/>
            <person name="Sacco F."/>
        </authorList>
    </citation>
    <scope>NUCLEOTIDE SEQUENCE [LARGE SCALE GENOMIC DNA]</scope>
    <source>
        <strain evidence="2 3">RO10H11247</strain>
    </source>
</reference>
<keyword evidence="1" id="KW-1133">Transmembrane helix</keyword>
<feature type="transmembrane region" description="Helical" evidence="1">
    <location>
        <begin position="105"/>
        <end position="125"/>
    </location>
</feature>
<keyword evidence="3" id="KW-1185">Reference proteome</keyword>
<keyword evidence="1" id="KW-0812">Transmembrane</keyword>
<name>A0A0L6VV25_9BASI</name>
<dbReference type="EMBL" id="LAVV01000111">
    <property type="protein sequence ID" value="KNZ64608.1"/>
    <property type="molecule type" value="Genomic_DNA"/>
</dbReference>
<proteinExistence type="predicted"/>
<feature type="transmembrane region" description="Helical" evidence="1">
    <location>
        <begin position="1008"/>
        <end position="1025"/>
    </location>
</feature>
<gene>
    <name evidence="2" type="ORF">VP01_100g2</name>
</gene>
<organism evidence="2 3">
    <name type="scientific">Puccinia sorghi</name>
    <dbReference type="NCBI Taxonomy" id="27349"/>
    <lineage>
        <taxon>Eukaryota</taxon>
        <taxon>Fungi</taxon>
        <taxon>Dikarya</taxon>
        <taxon>Basidiomycota</taxon>
        <taxon>Pucciniomycotina</taxon>
        <taxon>Pucciniomycetes</taxon>
        <taxon>Pucciniales</taxon>
        <taxon>Pucciniaceae</taxon>
        <taxon>Puccinia</taxon>
    </lineage>
</organism>
<dbReference type="Proteomes" id="UP000037035">
    <property type="component" value="Unassembled WGS sequence"/>
</dbReference>
<protein>
    <submittedName>
        <fullName evidence="2">Uncharacterized protein</fullName>
    </submittedName>
</protein>
<dbReference type="AlphaFoldDB" id="A0A0L6VV25"/>
<comment type="caution">
    <text evidence="2">The sequence shown here is derived from an EMBL/GenBank/DDBJ whole genome shotgun (WGS) entry which is preliminary data.</text>
</comment>
<evidence type="ECO:0000313" key="2">
    <source>
        <dbReference type="EMBL" id="KNZ64608.1"/>
    </source>
</evidence>
<evidence type="ECO:0000313" key="3">
    <source>
        <dbReference type="Proteomes" id="UP000037035"/>
    </source>
</evidence>
<dbReference type="VEuPathDB" id="FungiDB:VP01_100g2"/>
<sequence length="1050" mass="120188">MFHTGQYIFKTLWITIFQHSYLIPPIRGKAPSKFLSSVIYSNHFQFISTYKNCFYTLNMMKINTRDALEVDIKDREEITIKGNTAVKLSPILSGWDQLPLNKIKVLVSCYFLIVSFLNSIFYFLFGFCCFDSGKGSYVRVQIQPHQFLEPHSHHELIHVFLHLGLNDCTHPIPTEPPYHTDPLTLLVSFVLESIKLVCVSYQTIETQIPYLLYRDLFHFRGSDCDFYLNFGFIINLSSHHMPSRYLLFSLCTYYQPSRSFSEHLNSILNIFQAHQNLHQFSGKLMSHLSIYFLQLILIPSRLKKNSPNIENQTQGIVSAPVQTQTRTGANHVVRRLDMIFQLEKPLASPRGGLQDHNNLPRILKLHQFTLLVYCFHQGWVFLNPSTLLVPFFPLGNPRPSAKTMDRVYHCLISSTLPIADCQRKRKVFSSRCAHTRPKSKATCKHCLARYKRAPLYLERQSLPTVLHSRSFPHQYILMRLLDRKMDEANTMRQYKKKTNRGLDRFNMLNFITCSLLNVEFSGIREKVIARTRLIPQRIFFFLAHIGSLNTNSIISTLKHQSFYKRFLVMSVKVSCQLSKSSIRGHEEEKNISCHGEQRQKHLVSVDPTLRLLEAMLKPADINIVKIFTSSPTYNTKRKVFKEQDLNLAKTANDILGMGHGRRVWSNWSGLVTRGCCITRGRCTKLHGRHPTRNNIHREDRQCFLSLAAVWKGSSCMRSFFLSQPRPTTSPVLVKGLNTNESQPGKPSRLLKAALARGEQITNSCHAHLELRVLPYPSCISFLHQCNPIIRKWRGIKITHPSDGCWGTFSFSGCLGDDRRVRERDRERVCVFGATNGSIALRSTLWQQAAPHIFHQQCLLCPSSPTSFTTPAPHCQAVNPHRSSALSQCSSAFSYTDRFSKFRWPKPGPSPAEPDGESILAAFAHVEAGEHSGGAAATYSFESKKTIPVSSFEPHHNIPLTNFFHNNSFPSPSCSRYLLIHSHLRSHPARNRPLFFFPSPLLLLFPNRTVPFSIIILITINIYYCFARSWSSKSNRPLNRIAVSNSASVFL</sequence>
<accession>A0A0L6VV25</accession>
<evidence type="ECO:0000256" key="1">
    <source>
        <dbReference type="SAM" id="Phobius"/>
    </source>
</evidence>